<sequence>MKTLIVGAALAVALGATAAGTVPASAQRIDIGPGGPSIDLRSRAQRERDFRREEFRRDEYRRTRDYDRRGLYRGESYDDDRPRRPRRDYGY</sequence>
<feature type="region of interest" description="Disordered" evidence="1">
    <location>
        <begin position="26"/>
        <end position="48"/>
    </location>
</feature>
<keyword evidence="4" id="KW-1185">Reference proteome</keyword>
<dbReference type="RefSeq" id="WP_109952394.1">
    <property type="nucleotide sequence ID" value="NZ_CP029551.1"/>
</dbReference>
<evidence type="ECO:0000313" key="3">
    <source>
        <dbReference type="EMBL" id="AWN37315.1"/>
    </source>
</evidence>
<evidence type="ECO:0000256" key="1">
    <source>
        <dbReference type="SAM" id="MobiDB-lite"/>
    </source>
</evidence>
<name>A0A2U8VUD7_9HYPH</name>
<evidence type="ECO:0000313" key="4">
    <source>
        <dbReference type="Proteomes" id="UP000246058"/>
    </source>
</evidence>
<gene>
    <name evidence="3" type="ORF">DK427_17575</name>
</gene>
<feature type="signal peptide" evidence="2">
    <location>
        <begin position="1"/>
        <end position="18"/>
    </location>
</feature>
<keyword evidence="2" id="KW-0732">Signal</keyword>
<accession>A0A2U8VUD7</accession>
<organism evidence="3 4">
    <name type="scientific">Methylobacterium radiodurans</name>
    <dbReference type="NCBI Taxonomy" id="2202828"/>
    <lineage>
        <taxon>Bacteria</taxon>
        <taxon>Pseudomonadati</taxon>
        <taxon>Pseudomonadota</taxon>
        <taxon>Alphaproteobacteria</taxon>
        <taxon>Hyphomicrobiales</taxon>
        <taxon>Methylobacteriaceae</taxon>
        <taxon>Methylobacterium</taxon>
    </lineage>
</organism>
<dbReference type="AlphaFoldDB" id="A0A2U8VUD7"/>
<reference evidence="3 4" key="1">
    <citation type="submission" date="2018-05" db="EMBL/GenBank/DDBJ databases">
        <title>Complete Genome Sequence of Methylobacterium sp. 17Sr1-43.</title>
        <authorList>
            <person name="Srinivasan S."/>
        </authorList>
    </citation>
    <scope>NUCLEOTIDE SEQUENCE [LARGE SCALE GENOMIC DNA]</scope>
    <source>
        <strain evidence="3 4">17Sr1-43</strain>
    </source>
</reference>
<evidence type="ECO:0000256" key="2">
    <source>
        <dbReference type="SAM" id="SignalP"/>
    </source>
</evidence>
<dbReference type="Proteomes" id="UP000246058">
    <property type="component" value="Chromosome"/>
</dbReference>
<dbReference type="KEGG" id="meti:DK427_17575"/>
<feature type="region of interest" description="Disordered" evidence="1">
    <location>
        <begin position="71"/>
        <end position="91"/>
    </location>
</feature>
<dbReference type="EMBL" id="CP029551">
    <property type="protein sequence ID" value="AWN37315.1"/>
    <property type="molecule type" value="Genomic_DNA"/>
</dbReference>
<protein>
    <submittedName>
        <fullName evidence="3">Uncharacterized protein</fullName>
    </submittedName>
</protein>
<feature type="chain" id="PRO_5016003958" evidence="2">
    <location>
        <begin position="19"/>
        <end position="91"/>
    </location>
</feature>
<proteinExistence type="predicted"/>